<dbReference type="AlphaFoldDB" id="A0A6G1FFJ1"/>
<feature type="compositionally biased region" description="Polar residues" evidence="1">
    <location>
        <begin position="18"/>
        <end position="40"/>
    </location>
</feature>
<keyword evidence="3" id="KW-1185">Reference proteome</keyword>
<accession>A0A6G1FFJ1</accession>
<evidence type="ECO:0000313" key="3">
    <source>
        <dbReference type="Proteomes" id="UP000479710"/>
    </source>
</evidence>
<organism evidence="2 3">
    <name type="scientific">Oryza meyeriana var. granulata</name>
    <dbReference type="NCBI Taxonomy" id="110450"/>
    <lineage>
        <taxon>Eukaryota</taxon>
        <taxon>Viridiplantae</taxon>
        <taxon>Streptophyta</taxon>
        <taxon>Embryophyta</taxon>
        <taxon>Tracheophyta</taxon>
        <taxon>Spermatophyta</taxon>
        <taxon>Magnoliopsida</taxon>
        <taxon>Liliopsida</taxon>
        <taxon>Poales</taxon>
        <taxon>Poaceae</taxon>
        <taxon>BOP clade</taxon>
        <taxon>Oryzoideae</taxon>
        <taxon>Oryzeae</taxon>
        <taxon>Oryzinae</taxon>
        <taxon>Oryza</taxon>
        <taxon>Oryza meyeriana</taxon>
    </lineage>
</organism>
<proteinExistence type="predicted"/>
<name>A0A6G1FFJ1_9ORYZ</name>
<gene>
    <name evidence="2" type="ORF">E2562_034438</name>
</gene>
<dbReference type="EMBL" id="SPHZ02000001">
    <property type="protein sequence ID" value="KAF0935565.1"/>
    <property type="molecule type" value="Genomic_DNA"/>
</dbReference>
<sequence length="89" mass="9859">MRRYYHPAPKRNLEGAASTPTGPQKKANVTNKFNPDGTTSDLRRHRPIDEHRWETKDKAGGAGLFGQLCDATLIIKVTKPRTLSIGTAM</sequence>
<protein>
    <submittedName>
        <fullName evidence="2">Uncharacterized protein</fullName>
    </submittedName>
</protein>
<evidence type="ECO:0000256" key="1">
    <source>
        <dbReference type="SAM" id="MobiDB-lite"/>
    </source>
</evidence>
<evidence type="ECO:0000313" key="2">
    <source>
        <dbReference type="EMBL" id="KAF0935565.1"/>
    </source>
</evidence>
<feature type="region of interest" description="Disordered" evidence="1">
    <location>
        <begin position="1"/>
        <end position="46"/>
    </location>
</feature>
<reference evidence="2 3" key="1">
    <citation type="submission" date="2019-11" db="EMBL/GenBank/DDBJ databases">
        <title>Whole genome sequence of Oryza granulata.</title>
        <authorList>
            <person name="Li W."/>
        </authorList>
    </citation>
    <scope>NUCLEOTIDE SEQUENCE [LARGE SCALE GENOMIC DNA]</scope>
    <source>
        <strain evidence="3">cv. Menghai</strain>
        <tissue evidence="2">Leaf</tissue>
    </source>
</reference>
<dbReference type="Proteomes" id="UP000479710">
    <property type="component" value="Unassembled WGS sequence"/>
</dbReference>
<comment type="caution">
    <text evidence="2">The sequence shown here is derived from an EMBL/GenBank/DDBJ whole genome shotgun (WGS) entry which is preliminary data.</text>
</comment>